<dbReference type="SMART" id="SM00421">
    <property type="entry name" value="HTH_LUXR"/>
    <property type="match status" value="1"/>
</dbReference>
<dbReference type="PROSITE" id="PS50043">
    <property type="entry name" value="HTH_LUXR_2"/>
    <property type="match status" value="1"/>
</dbReference>
<evidence type="ECO:0000313" key="5">
    <source>
        <dbReference type="EMBL" id="MBB5149679.1"/>
    </source>
</evidence>
<dbReference type="InterPro" id="IPR016032">
    <property type="entry name" value="Sig_transdc_resp-reg_C-effctor"/>
</dbReference>
<keyword evidence="6" id="KW-1185">Reference proteome</keyword>
<dbReference type="CDD" id="cd06170">
    <property type="entry name" value="LuxR_C_like"/>
    <property type="match status" value="1"/>
</dbReference>
<keyword evidence="1" id="KW-0805">Transcription regulation</keyword>
<evidence type="ECO:0000313" key="6">
    <source>
        <dbReference type="Proteomes" id="UP000557217"/>
    </source>
</evidence>
<dbReference type="RefSeq" id="WP_210730801.1">
    <property type="nucleotide sequence ID" value="NZ_JAAXPW010000028.1"/>
</dbReference>
<dbReference type="EMBL" id="JACHGZ010000026">
    <property type="protein sequence ID" value="MBB5149679.1"/>
    <property type="molecule type" value="Genomic_DNA"/>
</dbReference>
<feature type="domain" description="HTH luxR-type" evidence="4">
    <location>
        <begin position="589"/>
        <end position="654"/>
    </location>
</feature>
<accession>A0A840PT81</accession>
<reference evidence="5 6" key="1">
    <citation type="submission" date="2020-08" db="EMBL/GenBank/DDBJ databases">
        <title>Genomic Encyclopedia of Type Strains, Phase IV (KMG-IV): sequencing the most valuable type-strain genomes for metagenomic binning, comparative biology and taxonomic classification.</title>
        <authorList>
            <person name="Goeker M."/>
        </authorList>
    </citation>
    <scope>NUCLEOTIDE SEQUENCE [LARGE SCALE GENOMIC DNA]</scope>
    <source>
        <strain evidence="5 6">DSM 10633</strain>
    </source>
</reference>
<dbReference type="Proteomes" id="UP000557217">
    <property type="component" value="Unassembled WGS sequence"/>
</dbReference>
<dbReference type="AlphaFoldDB" id="A0A840PT81"/>
<evidence type="ECO:0000256" key="3">
    <source>
        <dbReference type="ARBA" id="ARBA00023163"/>
    </source>
</evidence>
<dbReference type="PANTHER" id="PTHR44688:SF16">
    <property type="entry name" value="DNA-BINDING TRANSCRIPTIONAL ACTIVATOR DEVR_DOSR"/>
    <property type="match status" value="1"/>
</dbReference>
<dbReference type="GO" id="GO:0006355">
    <property type="term" value="P:regulation of DNA-templated transcription"/>
    <property type="evidence" value="ECO:0007669"/>
    <property type="project" value="InterPro"/>
</dbReference>
<name>A0A840PT81_URETH</name>
<protein>
    <submittedName>
        <fullName evidence="5">DNA-binding CsgD family transcriptional regulator</fullName>
    </submittedName>
</protein>
<keyword evidence="3" id="KW-0804">Transcription</keyword>
<dbReference type="Pfam" id="PF00196">
    <property type="entry name" value="GerE"/>
    <property type="match status" value="1"/>
</dbReference>
<evidence type="ECO:0000256" key="2">
    <source>
        <dbReference type="ARBA" id="ARBA00023125"/>
    </source>
</evidence>
<dbReference type="InterPro" id="IPR000792">
    <property type="entry name" value="Tscrpt_reg_LuxR_C"/>
</dbReference>
<organism evidence="5 6">
    <name type="scientific">Ureibacillus thermosphaericus</name>
    <dbReference type="NCBI Taxonomy" id="51173"/>
    <lineage>
        <taxon>Bacteria</taxon>
        <taxon>Bacillati</taxon>
        <taxon>Bacillota</taxon>
        <taxon>Bacilli</taxon>
        <taxon>Bacillales</taxon>
        <taxon>Caryophanaceae</taxon>
        <taxon>Ureibacillus</taxon>
    </lineage>
</organism>
<dbReference type="PANTHER" id="PTHR44688">
    <property type="entry name" value="DNA-BINDING TRANSCRIPTIONAL ACTIVATOR DEVR_DOSR"/>
    <property type="match status" value="1"/>
</dbReference>
<dbReference type="GO" id="GO:0003677">
    <property type="term" value="F:DNA binding"/>
    <property type="evidence" value="ECO:0007669"/>
    <property type="project" value="UniProtKB-KW"/>
</dbReference>
<comment type="caution">
    <text evidence="5">The sequence shown here is derived from an EMBL/GenBank/DDBJ whole genome shotgun (WGS) entry which is preliminary data.</text>
</comment>
<keyword evidence="2 5" id="KW-0238">DNA-binding</keyword>
<dbReference type="Gene3D" id="1.10.10.10">
    <property type="entry name" value="Winged helix-like DNA-binding domain superfamily/Winged helix DNA-binding domain"/>
    <property type="match status" value="1"/>
</dbReference>
<evidence type="ECO:0000256" key="1">
    <source>
        <dbReference type="ARBA" id="ARBA00023015"/>
    </source>
</evidence>
<sequence>MKVIEDLMEAYSEYVGLPLFLVNVDGEINYMAGESHYCVLDNSSASFLSELRNVAFQLNTSTIISLADCSSPQGCFYFITPVFKLKQSQHFLVAGPFLVESNMDCALQKPLKIFNDKELEEQLSKIKNLHHLFVNRENVETKFLFPEKLVYILQNMKELEGNRFDEQNIYRILDEFLQIKAFDFLGIATKNENHVFVVQHINGENVRHLTGKRFYMGEGLLGKAVILGKDFYWNKGISVENPEFLNRYGIFPKQLFGYIIQQDNTVKGIIFGGSFRDEIISENLLKSMRFIIDLIFQKKMIQSKIHHYQYVQMVFNHFLDFLDLAMNVRDSKVIANEILKLCHTLNNGKFACFTLNDEFSFIGKMDNEGVERHQKAKANNRASLWVDEQYIHFSMENRGFYTVLKDEENEQQIIYLLNLIITLLRDKDNVSFNQGKKDESIFHLLQEGMQEMNQRQYHLSTISIKFAKNIMDILKVENDCQENVVNICKILPYRMEFLENYINNTKEWGIMTKLYPYINENKNAKDESLEIKLLLFIYKVIFQKEDEERFDFLSAELNEIFMKVYKAMFESTKDSLEEKKEISREQLDELTDLKTLTPREKEILYLILEGLNNQEVGDYLNISVHTVKNHVTNIFKKLNVSDRIQAMVKVYRIRFGEELHLDI</sequence>
<dbReference type="SUPFAM" id="SSF46894">
    <property type="entry name" value="C-terminal effector domain of the bipartite response regulators"/>
    <property type="match status" value="1"/>
</dbReference>
<evidence type="ECO:0000259" key="4">
    <source>
        <dbReference type="PROSITE" id="PS50043"/>
    </source>
</evidence>
<dbReference type="PRINTS" id="PR00038">
    <property type="entry name" value="HTHLUXR"/>
</dbReference>
<dbReference type="PROSITE" id="PS00622">
    <property type="entry name" value="HTH_LUXR_1"/>
    <property type="match status" value="1"/>
</dbReference>
<dbReference type="InterPro" id="IPR036388">
    <property type="entry name" value="WH-like_DNA-bd_sf"/>
</dbReference>
<gene>
    <name evidence="5" type="ORF">HNR36_002071</name>
</gene>
<proteinExistence type="predicted"/>